<reference evidence="2 3" key="1">
    <citation type="submission" date="2019-03" db="EMBL/GenBank/DDBJ databases">
        <title>Genomic Encyclopedia of Type Strains, Phase IV (KMG-IV): sequencing the most valuable type-strain genomes for metagenomic binning, comparative biology and taxonomic classification.</title>
        <authorList>
            <person name="Goeker M."/>
        </authorList>
    </citation>
    <scope>NUCLEOTIDE SEQUENCE [LARGE SCALE GENOMIC DNA]</scope>
    <source>
        <strain evidence="2 3">LX-B</strain>
    </source>
</reference>
<comment type="caution">
    <text evidence="2">The sequence shown here is derived from an EMBL/GenBank/DDBJ whole genome shotgun (WGS) entry which is preliminary data.</text>
</comment>
<accession>A0A4R1R886</accession>
<dbReference type="InterPro" id="IPR011435">
    <property type="entry name" value="UmpAB"/>
</dbReference>
<dbReference type="RefSeq" id="WP_341540178.1">
    <property type="nucleotide sequence ID" value="NZ_SLUN01000031.1"/>
</dbReference>
<keyword evidence="1" id="KW-1133">Transmembrane helix</keyword>
<feature type="transmembrane region" description="Helical" evidence="1">
    <location>
        <begin position="118"/>
        <end position="136"/>
    </location>
</feature>
<dbReference type="Proteomes" id="UP000295008">
    <property type="component" value="Unassembled WGS sequence"/>
</dbReference>
<gene>
    <name evidence="2" type="ORF">EDC14_103135</name>
</gene>
<feature type="transmembrane region" description="Helical" evidence="1">
    <location>
        <begin position="181"/>
        <end position="197"/>
    </location>
</feature>
<feature type="transmembrane region" description="Helical" evidence="1">
    <location>
        <begin position="12"/>
        <end position="33"/>
    </location>
</feature>
<feature type="transmembrane region" description="Helical" evidence="1">
    <location>
        <begin position="39"/>
        <end position="57"/>
    </location>
</feature>
<feature type="transmembrane region" description="Helical" evidence="1">
    <location>
        <begin position="78"/>
        <end position="95"/>
    </location>
</feature>
<feature type="transmembrane region" description="Helical" evidence="1">
    <location>
        <begin position="143"/>
        <end position="161"/>
    </location>
</feature>
<evidence type="ECO:0000313" key="3">
    <source>
        <dbReference type="Proteomes" id="UP000295008"/>
    </source>
</evidence>
<evidence type="ECO:0000313" key="2">
    <source>
        <dbReference type="EMBL" id="TCL61864.1"/>
    </source>
</evidence>
<dbReference type="EMBL" id="SLUN01000031">
    <property type="protein sequence ID" value="TCL61864.1"/>
    <property type="molecule type" value="Genomic_DNA"/>
</dbReference>
<dbReference type="Pfam" id="PF07556">
    <property type="entry name" value="DUF1538"/>
    <property type="match status" value="1"/>
</dbReference>
<organism evidence="2 3">
    <name type="scientific">Hydrogenispora ethanolica</name>
    <dbReference type="NCBI Taxonomy" id="1082276"/>
    <lineage>
        <taxon>Bacteria</taxon>
        <taxon>Bacillati</taxon>
        <taxon>Bacillota</taxon>
        <taxon>Hydrogenispora</taxon>
    </lineage>
</organism>
<protein>
    <submittedName>
        <fullName evidence="2">Uncharacterized protein DUF1538</fullName>
    </submittedName>
</protein>
<evidence type="ECO:0000256" key="1">
    <source>
        <dbReference type="SAM" id="Phobius"/>
    </source>
</evidence>
<dbReference type="AlphaFoldDB" id="A0A4R1R886"/>
<name>A0A4R1R886_HYDET</name>
<keyword evidence="1" id="KW-0472">Membrane</keyword>
<keyword evidence="3" id="KW-1185">Reference proteome</keyword>
<sequence length="229" mass="23994">MNFKETAMEVIYAIIPIVAIVILLQLTIGRLPMEVFTRFLGGAVLIVIGLILFFIGVKIGFLPMGEMLGAAIVARGKLWLILTLGFVIGFVLTIAEPDVQVLAMQVAQVSEGAIPKNLLIAFVALGVAIFVSLALLRVSLNIPLIYLLTGGYLLTFALAAFTPPQFLAVAFDAGGVTTGPMTVPVILALGVGAVAGLGKRSSTQDSFGWIGLASLGPILAVLLLGVMFQ</sequence>
<proteinExistence type="predicted"/>
<keyword evidence="1" id="KW-0812">Transmembrane</keyword>
<feature type="transmembrane region" description="Helical" evidence="1">
    <location>
        <begin position="209"/>
        <end position="228"/>
    </location>
</feature>